<dbReference type="InterPro" id="IPR021449">
    <property type="entry name" value="DUF3099"/>
</dbReference>
<evidence type="ECO:0000313" key="4">
    <source>
        <dbReference type="Proteomes" id="UP000662814"/>
    </source>
</evidence>
<evidence type="ECO:0000313" key="3">
    <source>
        <dbReference type="EMBL" id="QPZ39930.1"/>
    </source>
</evidence>
<keyword evidence="2" id="KW-0812">Transmembrane</keyword>
<organism evidence="3 4">
    <name type="scientific">Paramicrobacterium chengjingii</name>
    <dbReference type="NCBI Taxonomy" id="2769067"/>
    <lineage>
        <taxon>Bacteria</taxon>
        <taxon>Bacillati</taxon>
        <taxon>Actinomycetota</taxon>
        <taxon>Actinomycetes</taxon>
        <taxon>Micrococcales</taxon>
        <taxon>Microbacteriaceae</taxon>
        <taxon>Paramicrobacterium</taxon>
    </lineage>
</organism>
<evidence type="ECO:0000256" key="1">
    <source>
        <dbReference type="SAM" id="MobiDB-lite"/>
    </source>
</evidence>
<keyword evidence="4" id="KW-1185">Reference proteome</keyword>
<feature type="compositionally biased region" description="Basic and acidic residues" evidence="1">
    <location>
        <begin position="93"/>
        <end position="108"/>
    </location>
</feature>
<feature type="transmembrane region" description="Helical" evidence="2">
    <location>
        <begin position="45"/>
        <end position="64"/>
    </location>
</feature>
<sequence>MKKASITTLGMTPEEERHRRVVKYSVAMSIRMICIVLMLFAQGWWLLVCAIGAIVLPYIAVTIANTPVRSRAVVQGPGGVMVVPSTAENAGGPDDRTYDDDRQNRETP</sequence>
<evidence type="ECO:0000256" key="2">
    <source>
        <dbReference type="SAM" id="Phobius"/>
    </source>
</evidence>
<reference evidence="3 4" key="1">
    <citation type="submission" date="2020-12" db="EMBL/GenBank/DDBJ databases">
        <title>Microbacterium sp. HY060.</title>
        <authorList>
            <person name="Zhou J."/>
        </authorList>
    </citation>
    <scope>NUCLEOTIDE SEQUENCE [LARGE SCALE GENOMIC DNA]</scope>
    <source>
        <strain evidence="3 4">HY60</strain>
    </source>
</reference>
<protein>
    <submittedName>
        <fullName evidence="3">DUF3099 domain-containing protein</fullName>
    </submittedName>
</protein>
<feature type="transmembrane region" description="Helical" evidence="2">
    <location>
        <begin position="21"/>
        <end position="39"/>
    </location>
</feature>
<keyword evidence="2" id="KW-1133">Transmembrane helix</keyword>
<keyword evidence="2" id="KW-0472">Membrane</keyword>
<dbReference type="RefSeq" id="WP_166989787.1">
    <property type="nucleotide sequence ID" value="NZ_CP061169.1"/>
</dbReference>
<gene>
    <name evidence="3" type="ORF">HCR76_07920</name>
</gene>
<feature type="region of interest" description="Disordered" evidence="1">
    <location>
        <begin position="83"/>
        <end position="108"/>
    </location>
</feature>
<accession>A0ABX6YNQ6</accession>
<dbReference type="Proteomes" id="UP000662814">
    <property type="component" value="Chromosome"/>
</dbReference>
<proteinExistence type="predicted"/>
<dbReference type="EMBL" id="CP061169">
    <property type="protein sequence ID" value="QPZ39930.1"/>
    <property type="molecule type" value="Genomic_DNA"/>
</dbReference>
<dbReference type="Pfam" id="PF11298">
    <property type="entry name" value="DUF3099"/>
    <property type="match status" value="1"/>
</dbReference>
<name>A0ABX6YNQ6_9MICO</name>